<dbReference type="EMBL" id="AP025516">
    <property type="protein sequence ID" value="BDD85979.1"/>
    <property type="molecule type" value="Genomic_DNA"/>
</dbReference>
<protein>
    <recommendedName>
        <fullName evidence="1">Wadjet protein JetD C-terminal domain-containing protein</fullName>
    </recommendedName>
</protein>
<dbReference type="RefSeq" id="WP_284153092.1">
    <property type="nucleotide sequence ID" value="NZ_AP025516.1"/>
</dbReference>
<gene>
    <name evidence="2" type="ORF">DPPLL_03440</name>
</gene>
<evidence type="ECO:0000259" key="1">
    <source>
        <dbReference type="Pfam" id="PF09983"/>
    </source>
</evidence>
<dbReference type="InterPro" id="IPR024534">
    <property type="entry name" value="JetD_C"/>
</dbReference>
<dbReference type="Pfam" id="PF09983">
    <property type="entry name" value="JetD_C"/>
    <property type="match status" value="1"/>
</dbReference>
<evidence type="ECO:0000313" key="3">
    <source>
        <dbReference type="Proteomes" id="UP000830055"/>
    </source>
</evidence>
<dbReference type="Proteomes" id="UP000830055">
    <property type="component" value="Chromosome"/>
</dbReference>
<name>A0ABM7W4X8_9BACT</name>
<keyword evidence="3" id="KW-1185">Reference proteome</keyword>
<organism evidence="2 3">
    <name type="scientific">Desulfofustis limnaeus</name>
    <dbReference type="NCBI Taxonomy" id="2740163"/>
    <lineage>
        <taxon>Bacteria</taxon>
        <taxon>Pseudomonadati</taxon>
        <taxon>Thermodesulfobacteriota</taxon>
        <taxon>Desulfobulbia</taxon>
        <taxon>Desulfobulbales</taxon>
        <taxon>Desulfocapsaceae</taxon>
        <taxon>Desulfofustis</taxon>
    </lineage>
</organism>
<accession>A0ABM7W4X8</accession>
<reference evidence="2 3" key="1">
    <citation type="submission" date="2022-01" db="EMBL/GenBank/DDBJ databases">
        <title>Desulfofustis limnae sp. nov., a novel mesophilic sulfate-reducing bacterium isolated from marsh soil.</title>
        <authorList>
            <person name="Watanabe M."/>
            <person name="Takahashi A."/>
            <person name="Kojima H."/>
            <person name="Fukui M."/>
        </authorList>
    </citation>
    <scope>NUCLEOTIDE SEQUENCE [LARGE SCALE GENOMIC DNA]</scope>
    <source>
        <strain evidence="2 3">PPLL</strain>
    </source>
</reference>
<evidence type="ECO:0000313" key="2">
    <source>
        <dbReference type="EMBL" id="BDD85979.1"/>
    </source>
</evidence>
<feature type="domain" description="Wadjet protein JetD C-terminal" evidence="1">
    <location>
        <begin position="149"/>
        <end position="278"/>
    </location>
</feature>
<proteinExistence type="predicted"/>
<sequence length="281" mass="30894">MAVDALAGKIALLYAQDGLASSSLSARDRASLQSLFETGVLEEVRSGAGRRVVVKNHAALDTFVQRLYPSGLEGITGQLAPRSRAVAELRDSKKARTIVGPPLILLRGVGDCTLRNGEAVLPVAYWTELAGVASLRLDERQWGYTGVLAVVENLEVFWNFERLETGAQLALYAQGRLSGRILEWLASPAMSEARLLHCGDYDPVGMDEYLRLKAACPNRSNLFLPPDLEDLFTRYGKRELLGSNAAVLARLRKVEDKEVRRVVQLMDRYGVGLEQEVLLAV</sequence>